<accession>A0ABD2Q9P8</accession>
<gene>
    <name evidence="1" type="ORF">Ciccas_005077</name>
</gene>
<evidence type="ECO:0000313" key="1">
    <source>
        <dbReference type="EMBL" id="KAL3316283.1"/>
    </source>
</evidence>
<name>A0ABD2Q9P8_9PLAT</name>
<organism evidence="1 2">
    <name type="scientific">Cichlidogyrus casuarinus</name>
    <dbReference type="NCBI Taxonomy" id="1844966"/>
    <lineage>
        <taxon>Eukaryota</taxon>
        <taxon>Metazoa</taxon>
        <taxon>Spiralia</taxon>
        <taxon>Lophotrochozoa</taxon>
        <taxon>Platyhelminthes</taxon>
        <taxon>Monogenea</taxon>
        <taxon>Monopisthocotylea</taxon>
        <taxon>Dactylogyridea</taxon>
        <taxon>Ancyrocephalidae</taxon>
        <taxon>Cichlidogyrus</taxon>
    </lineage>
</organism>
<reference evidence="1 2" key="1">
    <citation type="submission" date="2024-11" db="EMBL/GenBank/DDBJ databases">
        <title>Adaptive evolution of stress response genes in parasites aligns with host niche diversity.</title>
        <authorList>
            <person name="Hahn C."/>
            <person name="Resl P."/>
        </authorList>
    </citation>
    <scope>NUCLEOTIDE SEQUENCE [LARGE SCALE GENOMIC DNA]</scope>
    <source>
        <strain evidence="1">EGGRZ-B1_66</strain>
        <tissue evidence="1">Body</tissue>
    </source>
</reference>
<sequence>MDDVVYSPDSNLPKEILALKLAELSSDHEDEGFEIELASGHSMDDRDFTHSKGWWNSVIHRSRIMKKVKDKNRPPVLDVKEKSETRLKSPLKNVSDYSDEDTRIFERLETRFYSQKPRKSRKSKYASYQQIYLDQSLISPKTQSAEVSYAKSEYDKASVRLGSHESLTRKASLSVRDLPKSLGPDFQSEIYSRGLMKRERLMRYAENLRVYNQRPVRKTRELKPIVGKTTFEQMTLEELRKKRSKMLAYSSAVKEKNLQQQHSTRQLLPRITPKTDQYSDWNEQINAANERLSKLLTRHRIDKEAALSCFNYYSSSIKERKVVV</sequence>
<keyword evidence="2" id="KW-1185">Reference proteome</keyword>
<protein>
    <submittedName>
        <fullName evidence="1">Uncharacterized protein</fullName>
    </submittedName>
</protein>
<comment type="caution">
    <text evidence="1">The sequence shown here is derived from an EMBL/GenBank/DDBJ whole genome shotgun (WGS) entry which is preliminary data.</text>
</comment>
<proteinExistence type="predicted"/>
<dbReference type="Proteomes" id="UP001626550">
    <property type="component" value="Unassembled WGS sequence"/>
</dbReference>
<dbReference type="EMBL" id="JBJKFK010000568">
    <property type="protein sequence ID" value="KAL3316283.1"/>
    <property type="molecule type" value="Genomic_DNA"/>
</dbReference>
<evidence type="ECO:0000313" key="2">
    <source>
        <dbReference type="Proteomes" id="UP001626550"/>
    </source>
</evidence>
<dbReference type="AlphaFoldDB" id="A0ABD2Q9P8"/>